<gene>
    <name evidence="2" type="ORF">SBA1_110017</name>
</gene>
<feature type="transmembrane region" description="Helical" evidence="1">
    <location>
        <begin position="26"/>
        <end position="45"/>
    </location>
</feature>
<evidence type="ECO:0000256" key="1">
    <source>
        <dbReference type="SAM" id="Phobius"/>
    </source>
</evidence>
<evidence type="ECO:0000313" key="2">
    <source>
        <dbReference type="EMBL" id="SPF32810.1"/>
    </source>
</evidence>
<dbReference type="AlphaFoldDB" id="A0A2U3JZV4"/>
<reference evidence="3" key="1">
    <citation type="submission" date="2018-02" db="EMBL/GenBank/DDBJ databases">
        <authorList>
            <person name="Hausmann B."/>
        </authorList>
    </citation>
    <scope>NUCLEOTIDE SEQUENCE [LARGE SCALE GENOMIC DNA]</scope>
    <source>
        <strain evidence="3">Peat soil MAG SbA1</strain>
    </source>
</reference>
<keyword evidence="1" id="KW-0812">Transmembrane</keyword>
<keyword evidence="1" id="KW-1133">Transmembrane helix</keyword>
<feature type="transmembrane region" description="Helical" evidence="1">
    <location>
        <begin position="57"/>
        <end position="75"/>
    </location>
</feature>
<name>A0A2U3JZV4_9BACT</name>
<sequence>MATRTPVLFGFAAALAYRGSRQDVYNILWAVVFGFATLNILSLAARRYEPGRRGLSFGELMAVLVVFISIFLLGWEMLNLLHVFPIKLKR</sequence>
<dbReference type="Proteomes" id="UP000238701">
    <property type="component" value="Unassembled WGS sequence"/>
</dbReference>
<accession>A0A2U3JZV4</accession>
<dbReference type="EMBL" id="OMOD01000013">
    <property type="protein sequence ID" value="SPF32810.1"/>
    <property type="molecule type" value="Genomic_DNA"/>
</dbReference>
<protein>
    <submittedName>
        <fullName evidence="2">Uncharacterized protein</fullName>
    </submittedName>
</protein>
<keyword evidence="1" id="KW-0472">Membrane</keyword>
<organism evidence="2 3">
    <name type="scientific">Candidatus Sulfotelmatobacter kueseliae</name>
    <dbReference type="NCBI Taxonomy" id="2042962"/>
    <lineage>
        <taxon>Bacteria</taxon>
        <taxon>Pseudomonadati</taxon>
        <taxon>Acidobacteriota</taxon>
        <taxon>Terriglobia</taxon>
        <taxon>Terriglobales</taxon>
        <taxon>Candidatus Korobacteraceae</taxon>
        <taxon>Candidatus Sulfotelmatobacter</taxon>
    </lineage>
</organism>
<proteinExistence type="predicted"/>
<evidence type="ECO:0000313" key="3">
    <source>
        <dbReference type="Proteomes" id="UP000238701"/>
    </source>
</evidence>